<keyword evidence="2" id="KW-0690">Ribosome biogenesis</keyword>
<evidence type="ECO:0000313" key="5">
    <source>
        <dbReference type="EMBL" id="MDG4474676.1"/>
    </source>
</evidence>
<dbReference type="PANTHER" id="PTHR38101:SF1">
    <property type="entry name" value="UPF0307 PROTEIN YJGA"/>
    <property type="match status" value="1"/>
</dbReference>
<keyword evidence="3" id="KW-0699">rRNA-binding</keyword>
<dbReference type="NCBIfam" id="NF003593">
    <property type="entry name" value="PRK05255.1-1"/>
    <property type="match status" value="1"/>
</dbReference>
<dbReference type="GO" id="GO:0005829">
    <property type="term" value="C:cytosol"/>
    <property type="evidence" value="ECO:0007669"/>
    <property type="project" value="TreeGrafter"/>
</dbReference>
<evidence type="ECO:0000256" key="4">
    <source>
        <dbReference type="ARBA" id="ARBA00022884"/>
    </source>
</evidence>
<dbReference type="Gene3D" id="1.10.60.30">
    <property type="entry name" value="PSPTO4464-like domains"/>
    <property type="match status" value="1"/>
</dbReference>
<evidence type="ECO:0000256" key="1">
    <source>
        <dbReference type="ARBA" id="ARBA00022490"/>
    </source>
</evidence>
<dbReference type="InterPro" id="IPR006839">
    <property type="entry name" value="DarP"/>
</dbReference>
<dbReference type="SUPFAM" id="SSF158710">
    <property type="entry name" value="PSPTO4464-like"/>
    <property type="match status" value="1"/>
</dbReference>
<name>A0A9X4MC02_9BACT</name>
<organism evidence="5 6">
    <name type="scientific">Thiovibrio frasassiensis</name>
    <dbReference type="NCBI Taxonomy" id="2984131"/>
    <lineage>
        <taxon>Bacteria</taxon>
        <taxon>Pseudomonadati</taxon>
        <taxon>Thermodesulfobacteriota</taxon>
        <taxon>Desulfobulbia</taxon>
        <taxon>Desulfobulbales</taxon>
        <taxon>Thiovibrionaceae</taxon>
        <taxon>Thiovibrio</taxon>
    </lineage>
</organism>
<reference evidence="5" key="2">
    <citation type="submission" date="2022-10" db="EMBL/GenBank/DDBJ databases">
        <authorList>
            <person name="Aronson H.S."/>
        </authorList>
    </citation>
    <scope>NUCLEOTIDE SEQUENCE</scope>
    <source>
        <strain evidence="5">RS19-109</strain>
    </source>
</reference>
<evidence type="ECO:0000256" key="2">
    <source>
        <dbReference type="ARBA" id="ARBA00022517"/>
    </source>
</evidence>
<dbReference type="PANTHER" id="PTHR38101">
    <property type="entry name" value="UPF0307 PROTEIN YJGA"/>
    <property type="match status" value="1"/>
</dbReference>
<reference evidence="5" key="1">
    <citation type="journal article" date="2022" name="bioRxiv">
        <title>Thiovibrio frasassiensisgen. nov., sp. nov., an autotrophic, elemental sulfur disproportionating bacterium isolated from sulfidic karst sediment, and proposal of Thiovibrionaceae fam. nov.</title>
        <authorList>
            <person name="Aronson H."/>
            <person name="Thomas C."/>
            <person name="Bhattacharyya M."/>
            <person name="Eckstein S."/>
            <person name="Jensen S."/>
            <person name="Barco R."/>
            <person name="Macalady J."/>
            <person name="Amend J."/>
        </authorList>
    </citation>
    <scope>NUCLEOTIDE SEQUENCE</scope>
    <source>
        <strain evidence="5">RS19-109</strain>
    </source>
</reference>
<dbReference type="GO" id="GO:0042254">
    <property type="term" value="P:ribosome biogenesis"/>
    <property type="evidence" value="ECO:0007669"/>
    <property type="project" value="UniProtKB-KW"/>
</dbReference>
<evidence type="ECO:0000313" key="6">
    <source>
        <dbReference type="Proteomes" id="UP001154240"/>
    </source>
</evidence>
<keyword evidence="4" id="KW-0694">RNA-binding</keyword>
<dbReference type="Proteomes" id="UP001154240">
    <property type="component" value="Unassembled WGS sequence"/>
</dbReference>
<dbReference type="CDD" id="cd16331">
    <property type="entry name" value="YjgA-like"/>
    <property type="match status" value="1"/>
</dbReference>
<proteinExistence type="predicted"/>
<gene>
    <name evidence="5" type="ORF">OLX77_00700</name>
</gene>
<accession>A0A9X4MC02</accession>
<dbReference type="InterPro" id="IPR023153">
    <property type="entry name" value="DarP_sf"/>
</dbReference>
<dbReference type="AlphaFoldDB" id="A0A9X4MC02"/>
<evidence type="ECO:0000256" key="3">
    <source>
        <dbReference type="ARBA" id="ARBA00022730"/>
    </source>
</evidence>
<dbReference type="EMBL" id="JAPHEH010000001">
    <property type="protein sequence ID" value="MDG4474676.1"/>
    <property type="molecule type" value="Genomic_DNA"/>
</dbReference>
<keyword evidence="6" id="KW-1185">Reference proteome</keyword>
<comment type="caution">
    <text evidence="5">The sequence shown here is derived from an EMBL/GenBank/DDBJ whole genome shotgun (WGS) entry which is preliminary data.</text>
</comment>
<keyword evidence="1" id="KW-0963">Cytoplasm</keyword>
<dbReference type="Pfam" id="PF04751">
    <property type="entry name" value="DarP"/>
    <property type="match status" value="1"/>
</dbReference>
<protein>
    <submittedName>
        <fullName evidence="5">DUF615 domain-containing protein</fullName>
    </submittedName>
</protein>
<dbReference type="GO" id="GO:0019843">
    <property type="term" value="F:rRNA binding"/>
    <property type="evidence" value="ECO:0007669"/>
    <property type="project" value="UniProtKB-KW"/>
</dbReference>
<sequence length="200" mass="22931">MATKKSSSKDTDPQEIYVSRSEKKRLAKNIEEIAKELVELSPAHIKKLPADDLLKAELTSSRELKGGALKRQTKYIAGMLRESGTDEILAFLAERKGSHLKKTGEFHELERLREDIITEVLQAREEAWHNHERLTESWESETIPAACRRFPALNPKALQKSALRYAATRKPVHRREIFRQLHAAMERQQFAEPTPPAEEV</sequence>
<dbReference type="RefSeq" id="WP_307631657.1">
    <property type="nucleotide sequence ID" value="NZ_JAPHEH010000001.1"/>
</dbReference>